<feature type="chain" id="PRO_5022877087" description="CBM1 domain-containing protein" evidence="2">
    <location>
        <begin position="28"/>
        <end position="126"/>
    </location>
</feature>
<dbReference type="Proteomes" id="UP000308652">
    <property type="component" value="Unassembled WGS sequence"/>
</dbReference>
<reference evidence="4 5" key="1">
    <citation type="journal article" date="2019" name="Nat. Ecol. Evol.">
        <title>Megaphylogeny resolves global patterns of mushroom evolution.</title>
        <authorList>
            <person name="Varga T."/>
            <person name="Krizsan K."/>
            <person name="Foldi C."/>
            <person name="Dima B."/>
            <person name="Sanchez-Garcia M."/>
            <person name="Sanchez-Ramirez S."/>
            <person name="Szollosi G.J."/>
            <person name="Szarkandi J.G."/>
            <person name="Papp V."/>
            <person name="Albert L."/>
            <person name="Andreopoulos W."/>
            <person name="Angelini C."/>
            <person name="Antonin V."/>
            <person name="Barry K.W."/>
            <person name="Bougher N.L."/>
            <person name="Buchanan P."/>
            <person name="Buyck B."/>
            <person name="Bense V."/>
            <person name="Catcheside P."/>
            <person name="Chovatia M."/>
            <person name="Cooper J."/>
            <person name="Damon W."/>
            <person name="Desjardin D."/>
            <person name="Finy P."/>
            <person name="Geml J."/>
            <person name="Haridas S."/>
            <person name="Hughes K."/>
            <person name="Justo A."/>
            <person name="Karasinski D."/>
            <person name="Kautmanova I."/>
            <person name="Kiss B."/>
            <person name="Kocsube S."/>
            <person name="Kotiranta H."/>
            <person name="LaButti K.M."/>
            <person name="Lechner B.E."/>
            <person name="Liimatainen K."/>
            <person name="Lipzen A."/>
            <person name="Lukacs Z."/>
            <person name="Mihaltcheva S."/>
            <person name="Morgado L.N."/>
            <person name="Niskanen T."/>
            <person name="Noordeloos M.E."/>
            <person name="Ohm R.A."/>
            <person name="Ortiz-Santana B."/>
            <person name="Ovrebo C."/>
            <person name="Racz N."/>
            <person name="Riley R."/>
            <person name="Savchenko A."/>
            <person name="Shiryaev A."/>
            <person name="Soop K."/>
            <person name="Spirin V."/>
            <person name="Szebenyi C."/>
            <person name="Tomsovsky M."/>
            <person name="Tulloss R.E."/>
            <person name="Uehling J."/>
            <person name="Grigoriev I.V."/>
            <person name="Vagvolgyi C."/>
            <person name="Papp T."/>
            <person name="Martin F.M."/>
            <person name="Miettinen O."/>
            <person name="Hibbett D.S."/>
            <person name="Nagy L.G."/>
        </authorList>
    </citation>
    <scope>NUCLEOTIDE SEQUENCE [LARGE SCALE GENOMIC DNA]</scope>
    <source>
        <strain evidence="4 5">CBS 166.37</strain>
    </source>
</reference>
<feature type="signal peptide" evidence="2">
    <location>
        <begin position="1"/>
        <end position="27"/>
    </location>
</feature>
<sequence length="126" mass="13123">MPRTQFIASISLISLASLALFVPIVWAQVRLFGQCGGVGYTGPTTCVSGCIGQPQQAIISTEPAEMTCFSLPSFAVFVLLVPIVLAQTPTTAPLFGQCGGKGYTGPTKCVTGYSSTVICLLAFLLI</sequence>
<dbReference type="GO" id="GO:0005975">
    <property type="term" value="P:carbohydrate metabolic process"/>
    <property type="evidence" value="ECO:0007669"/>
    <property type="project" value="InterPro"/>
</dbReference>
<proteinExistence type="predicted"/>
<organism evidence="4 5">
    <name type="scientific">Crucibulum laeve</name>
    <dbReference type="NCBI Taxonomy" id="68775"/>
    <lineage>
        <taxon>Eukaryota</taxon>
        <taxon>Fungi</taxon>
        <taxon>Dikarya</taxon>
        <taxon>Basidiomycota</taxon>
        <taxon>Agaricomycotina</taxon>
        <taxon>Agaricomycetes</taxon>
        <taxon>Agaricomycetidae</taxon>
        <taxon>Agaricales</taxon>
        <taxon>Agaricineae</taxon>
        <taxon>Nidulariaceae</taxon>
        <taxon>Crucibulum</taxon>
    </lineage>
</organism>
<evidence type="ECO:0000313" key="5">
    <source>
        <dbReference type="Proteomes" id="UP000308652"/>
    </source>
</evidence>
<dbReference type="SMART" id="SM00236">
    <property type="entry name" value="fCBD"/>
    <property type="match status" value="2"/>
</dbReference>
<dbReference type="EMBL" id="ML213599">
    <property type="protein sequence ID" value="TFK39418.1"/>
    <property type="molecule type" value="Genomic_DNA"/>
</dbReference>
<evidence type="ECO:0000313" key="4">
    <source>
        <dbReference type="EMBL" id="TFK39418.1"/>
    </source>
</evidence>
<evidence type="ECO:0000259" key="3">
    <source>
        <dbReference type="SMART" id="SM00236"/>
    </source>
</evidence>
<keyword evidence="5" id="KW-1185">Reference proteome</keyword>
<evidence type="ECO:0000256" key="1">
    <source>
        <dbReference type="ARBA" id="ARBA00022729"/>
    </source>
</evidence>
<dbReference type="GO" id="GO:0005576">
    <property type="term" value="C:extracellular region"/>
    <property type="evidence" value="ECO:0007669"/>
    <property type="project" value="InterPro"/>
</dbReference>
<evidence type="ECO:0000256" key="2">
    <source>
        <dbReference type="SAM" id="SignalP"/>
    </source>
</evidence>
<feature type="domain" description="CBM1" evidence="3">
    <location>
        <begin position="30"/>
        <end position="51"/>
    </location>
</feature>
<keyword evidence="1 2" id="KW-0732">Signal</keyword>
<dbReference type="InterPro" id="IPR035971">
    <property type="entry name" value="CBD_sf"/>
</dbReference>
<accession>A0A5C3M6D4</accession>
<dbReference type="Pfam" id="PF00734">
    <property type="entry name" value="CBM_1"/>
    <property type="match status" value="2"/>
</dbReference>
<dbReference type="SUPFAM" id="SSF57180">
    <property type="entry name" value="Cellulose-binding domain"/>
    <property type="match status" value="2"/>
</dbReference>
<name>A0A5C3M6D4_9AGAR</name>
<dbReference type="GO" id="GO:0030248">
    <property type="term" value="F:cellulose binding"/>
    <property type="evidence" value="ECO:0007669"/>
    <property type="project" value="InterPro"/>
</dbReference>
<protein>
    <recommendedName>
        <fullName evidence="3">CBM1 domain-containing protein</fullName>
    </recommendedName>
</protein>
<dbReference type="InterPro" id="IPR000254">
    <property type="entry name" value="CBD"/>
</dbReference>
<dbReference type="AlphaFoldDB" id="A0A5C3M6D4"/>
<dbReference type="OrthoDB" id="2119228at2759"/>
<feature type="domain" description="CBM1" evidence="3">
    <location>
        <begin position="93"/>
        <end position="120"/>
    </location>
</feature>
<gene>
    <name evidence="4" type="ORF">BDQ12DRAFT_722289</name>
</gene>